<organism evidence="3 4">
    <name type="scientific">Streptomyces galbus</name>
    <dbReference type="NCBI Taxonomy" id="33898"/>
    <lineage>
        <taxon>Bacteria</taxon>
        <taxon>Bacillati</taxon>
        <taxon>Actinomycetota</taxon>
        <taxon>Actinomycetes</taxon>
        <taxon>Kitasatosporales</taxon>
        <taxon>Streptomycetaceae</taxon>
        <taxon>Streptomyces</taxon>
    </lineage>
</organism>
<dbReference type="EMBL" id="SZPR01000035">
    <property type="protein sequence ID" value="TKS97488.1"/>
    <property type="molecule type" value="Genomic_DNA"/>
</dbReference>
<feature type="transmembrane region" description="Helical" evidence="2">
    <location>
        <begin position="27"/>
        <end position="49"/>
    </location>
</feature>
<protein>
    <recommendedName>
        <fullName evidence="5">Restriction endonuclease</fullName>
    </recommendedName>
</protein>
<accession>A0A4U5W7P1</accession>
<feature type="compositionally biased region" description="Gly residues" evidence="1">
    <location>
        <begin position="1"/>
        <end position="11"/>
    </location>
</feature>
<sequence length="223" mass="23876">MAGCDGRGPEGGPTRAAGRDGPRLRQVLPALTGLVAAVCAGTAGLALVWRAVGPPAAVSVLAAVTVTAVVAGRRFRTRVRRSAGYYTARELAELDVPALVVAVARMLRPDGWRVLPPSEHTVPHLAARDRRGRLLDVVFRPVAEPLPDEETSCACRARLSARRRTGPWLRLVVHRGTFSHRDVVWASRQGHTYLVDGARLRLWAGGTPLTQVTGPERTPAGEG</sequence>
<dbReference type="RefSeq" id="WP_137304127.1">
    <property type="nucleotide sequence ID" value="NZ_BMVD01000008.1"/>
</dbReference>
<evidence type="ECO:0000313" key="4">
    <source>
        <dbReference type="Proteomes" id="UP000308632"/>
    </source>
</evidence>
<keyword evidence="2" id="KW-1133">Transmembrane helix</keyword>
<name>A0A4U5W7P1_STRGB</name>
<reference evidence="3 4" key="1">
    <citation type="submission" date="2019-04" db="EMBL/GenBank/DDBJ databases">
        <title>Streptomyces lasaliensis sp.nov., an Actinomycete isolated from soil which produces the polyether antibiotic lasalocid.</title>
        <authorList>
            <person name="Erwin G."/>
            <person name="Haber C."/>
        </authorList>
    </citation>
    <scope>NUCLEOTIDE SEQUENCE [LARGE SCALE GENOMIC DNA]</scope>
    <source>
        <strain evidence="3 4">DSM 40089</strain>
    </source>
</reference>
<evidence type="ECO:0000313" key="3">
    <source>
        <dbReference type="EMBL" id="TKS97488.1"/>
    </source>
</evidence>
<feature type="region of interest" description="Disordered" evidence="1">
    <location>
        <begin position="1"/>
        <end position="21"/>
    </location>
</feature>
<feature type="transmembrane region" description="Helical" evidence="2">
    <location>
        <begin position="55"/>
        <end position="72"/>
    </location>
</feature>
<gene>
    <name evidence="3" type="ORF">E4U92_33105</name>
</gene>
<comment type="caution">
    <text evidence="3">The sequence shown here is derived from an EMBL/GenBank/DDBJ whole genome shotgun (WGS) entry which is preliminary data.</text>
</comment>
<dbReference type="Proteomes" id="UP000308632">
    <property type="component" value="Unassembled WGS sequence"/>
</dbReference>
<proteinExistence type="predicted"/>
<evidence type="ECO:0008006" key="5">
    <source>
        <dbReference type="Google" id="ProtNLM"/>
    </source>
</evidence>
<evidence type="ECO:0000256" key="2">
    <source>
        <dbReference type="SAM" id="Phobius"/>
    </source>
</evidence>
<keyword evidence="2" id="KW-0812">Transmembrane</keyword>
<dbReference type="AlphaFoldDB" id="A0A4U5W7P1"/>
<keyword evidence="2" id="KW-0472">Membrane</keyword>
<evidence type="ECO:0000256" key="1">
    <source>
        <dbReference type="SAM" id="MobiDB-lite"/>
    </source>
</evidence>